<proteinExistence type="predicted"/>
<dbReference type="InterPro" id="IPR013087">
    <property type="entry name" value="Znf_C2H2_type"/>
</dbReference>
<comment type="caution">
    <text evidence="8">The sequence shown here is derived from an EMBL/GenBank/DDBJ whole genome shotgun (WGS) entry which is preliminary data.</text>
</comment>
<evidence type="ECO:0000256" key="1">
    <source>
        <dbReference type="ARBA" id="ARBA00004123"/>
    </source>
</evidence>
<organism evidence="8 9">
    <name type="scientific">Fragariocoptes setiger</name>
    <dbReference type="NCBI Taxonomy" id="1670756"/>
    <lineage>
        <taxon>Eukaryota</taxon>
        <taxon>Metazoa</taxon>
        <taxon>Ecdysozoa</taxon>
        <taxon>Arthropoda</taxon>
        <taxon>Chelicerata</taxon>
        <taxon>Arachnida</taxon>
        <taxon>Acari</taxon>
        <taxon>Acariformes</taxon>
        <taxon>Trombidiformes</taxon>
        <taxon>Prostigmata</taxon>
        <taxon>Eupodina</taxon>
        <taxon>Eriophyoidea</taxon>
        <taxon>Phytoptidae</taxon>
        <taxon>Fragariocoptes</taxon>
    </lineage>
</organism>
<evidence type="ECO:0000256" key="5">
    <source>
        <dbReference type="ARBA" id="ARBA00023242"/>
    </source>
</evidence>
<comment type="subcellular location">
    <subcellularLocation>
        <location evidence="1">Nucleus</location>
    </subcellularLocation>
</comment>
<dbReference type="Pfam" id="PF01612">
    <property type="entry name" value="DNA_pol_A_exo1"/>
    <property type="match status" value="1"/>
</dbReference>
<evidence type="ECO:0000256" key="6">
    <source>
        <dbReference type="SAM" id="MobiDB-lite"/>
    </source>
</evidence>
<keyword evidence="4" id="KW-0269">Exonuclease</keyword>
<feature type="compositionally biased region" description="Polar residues" evidence="6">
    <location>
        <begin position="576"/>
        <end position="603"/>
    </location>
</feature>
<dbReference type="Proteomes" id="UP000825002">
    <property type="component" value="Unassembled WGS sequence"/>
</dbReference>
<dbReference type="SUPFAM" id="SSF47819">
    <property type="entry name" value="HRDC-like"/>
    <property type="match status" value="1"/>
</dbReference>
<name>A0ABQ7SAE8_9ACAR</name>
<keyword evidence="2" id="KW-0540">Nuclease</keyword>
<dbReference type="CDD" id="cd06147">
    <property type="entry name" value="Rrp6p_like_exo"/>
    <property type="match status" value="1"/>
</dbReference>
<accession>A0ABQ7SAE8</accession>
<feature type="compositionally biased region" description="Basic and acidic residues" evidence="6">
    <location>
        <begin position="507"/>
        <end position="533"/>
    </location>
</feature>
<protein>
    <submittedName>
        <fullName evidence="8">Exosome component 10</fullName>
    </submittedName>
</protein>
<dbReference type="SUPFAM" id="SSF53098">
    <property type="entry name" value="Ribonuclease H-like"/>
    <property type="match status" value="1"/>
</dbReference>
<dbReference type="PANTHER" id="PTHR12124">
    <property type="entry name" value="POLYMYOSITIS/SCLERODERMA AUTOANTIGEN-RELATED"/>
    <property type="match status" value="1"/>
</dbReference>
<dbReference type="PROSITE" id="PS00028">
    <property type="entry name" value="ZINC_FINGER_C2H2_1"/>
    <property type="match status" value="1"/>
</dbReference>
<sequence>MAYWTPALKSGDGRYPATTSQRPQDEFKVEVDNSNGPFRPIITYKPNALAPLDVGVEKIDKNGIPVYKHPYQAEIQHYNLDPTLLLPCQPQVPARLDQTEMTFIENVPELISMCKVIEREREIAVDLEHNSYRSFQGITCLIQISTRNHDYVIDAIKLRKELHRLNQSFTNPAIVKVFHGADNDILWLQRDFGVYVVNLFDTSRAAKVMKFAHLSLAFLMEHYCNVEAQKYYQLADWRERPLPAGMLNYARSDTHYLLYIYDRLRNDILYTLPEDSKNVTPQAQLKSVYSKGREICLKKYEKQAFSETGYMSVIKKWRYPGKFNKRQVSACQELYRWRDETSRKIDESPGYVLPNYHMMRIAQHLPVHPQSLLALCVPEPPLLKYFVMEILEIIHDVKGLSFDEDKLDPDNIYPCSGYCIQALDLDESMVRHDTAHSRDVQDSESMPVLLDKFQSTTLNSPESSDNRAMHPSSTPDTLKNSTDSYTLESDRGSRLFGFMESSNGNRRSGENRSNVDSDKQRRTSDNISKERDLSFSPSSGRNVPSQVVNRQRKPPTIERDRQNELFRSGAGEMINHNDNVRTPQSGRRQPKQQGDNSYWNRTEANFHPSNRDRVERSLQSTFISPYQRYLSTQKHQQEQQ</sequence>
<dbReference type="SMART" id="SM00474">
    <property type="entry name" value="35EXOc"/>
    <property type="match status" value="1"/>
</dbReference>
<dbReference type="InterPro" id="IPR045092">
    <property type="entry name" value="Rrp6-like"/>
</dbReference>
<feature type="region of interest" description="Disordered" evidence="6">
    <location>
        <begin position="456"/>
        <end position="615"/>
    </location>
</feature>
<dbReference type="InterPro" id="IPR002121">
    <property type="entry name" value="HRDC_dom"/>
</dbReference>
<evidence type="ECO:0000256" key="3">
    <source>
        <dbReference type="ARBA" id="ARBA00022801"/>
    </source>
</evidence>
<dbReference type="Pfam" id="PF00570">
    <property type="entry name" value="HRDC"/>
    <property type="match status" value="1"/>
</dbReference>
<gene>
    <name evidence="8" type="primary">EXOSC10</name>
    <name evidence="8" type="ORF">GZH46_01056</name>
</gene>
<dbReference type="InterPro" id="IPR049559">
    <property type="entry name" value="Rrp6p-like_exo"/>
</dbReference>
<feature type="compositionally biased region" description="Basic and acidic residues" evidence="6">
    <location>
        <begin position="555"/>
        <end position="564"/>
    </location>
</feature>
<dbReference type="InterPro" id="IPR002562">
    <property type="entry name" value="3'-5'_exonuclease_dom"/>
</dbReference>
<evidence type="ECO:0000256" key="4">
    <source>
        <dbReference type="ARBA" id="ARBA00022839"/>
    </source>
</evidence>
<evidence type="ECO:0000313" key="8">
    <source>
        <dbReference type="EMBL" id="KAG9510400.1"/>
    </source>
</evidence>
<dbReference type="PROSITE" id="PS50967">
    <property type="entry name" value="HRDC"/>
    <property type="match status" value="1"/>
</dbReference>
<evidence type="ECO:0000313" key="9">
    <source>
        <dbReference type="Proteomes" id="UP000825002"/>
    </source>
</evidence>
<feature type="domain" description="HRDC" evidence="7">
    <location>
        <begin position="324"/>
        <end position="404"/>
    </location>
</feature>
<dbReference type="EMBL" id="JAIFTH010000156">
    <property type="protein sequence ID" value="KAG9510400.1"/>
    <property type="molecule type" value="Genomic_DNA"/>
</dbReference>
<dbReference type="Gene3D" id="3.30.420.10">
    <property type="entry name" value="Ribonuclease H-like superfamily/Ribonuclease H"/>
    <property type="match status" value="1"/>
</dbReference>
<dbReference type="InterPro" id="IPR012337">
    <property type="entry name" value="RNaseH-like_sf"/>
</dbReference>
<dbReference type="InterPro" id="IPR036397">
    <property type="entry name" value="RNaseH_sf"/>
</dbReference>
<dbReference type="InterPro" id="IPR044876">
    <property type="entry name" value="HRDC_dom_sf"/>
</dbReference>
<feature type="compositionally biased region" description="Polar residues" evidence="6">
    <location>
        <begin position="535"/>
        <end position="549"/>
    </location>
</feature>
<evidence type="ECO:0000256" key="2">
    <source>
        <dbReference type="ARBA" id="ARBA00022722"/>
    </source>
</evidence>
<feature type="compositionally biased region" description="Polar residues" evidence="6">
    <location>
        <begin position="471"/>
        <end position="487"/>
    </location>
</feature>
<keyword evidence="3" id="KW-0378">Hydrolase</keyword>
<keyword evidence="5" id="KW-0539">Nucleus</keyword>
<keyword evidence="9" id="KW-1185">Reference proteome</keyword>
<reference evidence="8 9" key="1">
    <citation type="submission" date="2020-10" db="EMBL/GenBank/DDBJ databases">
        <authorList>
            <person name="Klimov P.B."/>
            <person name="Dyachkov S.M."/>
            <person name="Chetverikov P.E."/>
        </authorList>
    </citation>
    <scope>NUCLEOTIDE SEQUENCE [LARGE SCALE GENOMIC DNA]</scope>
    <source>
        <strain evidence="8">BMOC 18-1129-001#AD2665</strain>
        <tissue evidence="8">Entire mites</tissue>
    </source>
</reference>
<dbReference type="InterPro" id="IPR010997">
    <property type="entry name" value="HRDC-like_sf"/>
</dbReference>
<dbReference type="PANTHER" id="PTHR12124:SF47">
    <property type="entry name" value="EXOSOME COMPONENT 10"/>
    <property type="match status" value="1"/>
</dbReference>
<dbReference type="Gene3D" id="1.10.150.80">
    <property type="entry name" value="HRDC domain"/>
    <property type="match status" value="1"/>
</dbReference>
<evidence type="ECO:0000259" key="7">
    <source>
        <dbReference type="PROSITE" id="PS50967"/>
    </source>
</evidence>
<dbReference type="SMART" id="SM00341">
    <property type="entry name" value="HRDC"/>
    <property type="match status" value="1"/>
</dbReference>